<organism evidence="1 2">
    <name type="scientific">Lacibacter cauensis</name>
    <dbReference type="NCBI Taxonomy" id="510947"/>
    <lineage>
        <taxon>Bacteria</taxon>
        <taxon>Pseudomonadati</taxon>
        <taxon>Bacteroidota</taxon>
        <taxon>Chitinophagia</taxon>
        <taxon>Chitinophagales</taxon>
        <taxon>Chitinophagaceae</taxon>
        <taxon>Lacibacter</taxon>
    </lineage>
</organism>
<dbReference type="EMBL" id="VLLE01000003">
    <property type="protein sequence ID" value="TWI83292.1"/>
    <property type="molecule type" value="Genomic_DNA"/>
</dbReference>
<name>A0A562SPY0_9BACT</name>
<comment type="caution">
    <text evidence="1">The sequence shown here is derived from an EMBL/GenBank/DDBJ whole genome shotgun (WGS) entry which is preliminary data.</text>
</comment>
<evidence type="ECO:0000313" key="1">
    <source>
        <dbReference type="EMBL" id="TWI83292.1"/>
    </source>
</evidence>
<keyword evidence="2" id="KW-1185">Reference proteome</keyword>
<gene>
    <name evidence="1" type="ORF">IQ13_1400</name>
</gene>
<dbReference type="RefSeq" id="WP_144885362.1">
    <property type="nucleotide sequence ID" value="NZ_VLLE01000003.1"/>
</dbReference>
<dbReference type="OrthoDB" id="9806869at2"/>
<dbReference type="Pfam" id="PF13366">
    <property type="entry name" value="PDDEXK_3"/>
    <property type="match status" value="1"/>
</dbReference>
<dbReference type="AlphaFoldDB" id="A0A562SPY0"/>
<sequence length="125" mass="14310">MADLLYKVDVYNIVAVCLEVYRTLGFGFSEVVYKDAIEIEFKARNIHYLRENAIVVLYKDTPLNRRFRIDFSVFDKIIVEVKVNKDGITDAAVAQTLNYLKASGMKLGLVVNFGGTSLNYKRLIY</sequence>
<accession>A0A562SPY0</accession>
<reference evidence="1 2" key="1">
    <citation type="journal article" date="2015" name="Stand. Genomic Sci.">
        <title>Genomic Encyclopedia of Bacterial and Archaeal Type Strains, Phase III: the genomes of soil and plant-associated and newly described type strains.</title>
        <authorList>
            <person name="Whitman W.B."/>
            <person name="Woyke T."/>
            <person name="Klenk H.P."/>
            <person name="Zhou Y."/>
            <person name="Lilburn T.G."/>
            <person name="Beck B.J."/>
            <person name="De Vos P."/>
            <person name="Vandamme P."/>
            <person name="Eisen J.A."/>
            <person name="Garrity G."/>
            <person name="Hugenholtz P."/>
            <person name="Kyrpides N.C."/>
        </authorList>
    </citation>
    <scope>NUCLEOTIDE SEQUENCE [LARGE SCALE GENOMIC DNA]</scope>
    <source>
        <strain evidence="1 2">CGMCC 1.7271</strain>
    </source>
</reference>
<dbReference type="Proteomes" id="UP000316167">
    <property type="component" value="Unassembled WGS sequence"/>
</dbReference>
<dbReference type="NCBIfam" id="TIGR04256">
    <property type="entry name" value="GxxExxY"/>
    <property type="match status" value="1"/>
</dbReference>
<proteinExistence type="predicted"/>
<evidence type="ECO:0000313" key="2">
    <source>
        <dbReference type="Proteomes" id="UP000316167"/>
    </source>
</evidence>
<dbReference type="InterPro" id="IPR026350">
    <property type="entry name" value="GxxExxY"/>
</dbReference>
<protein>
    <submittedName>
        <fullName evidence="1">GxxExxY protein</fullName>
    </submittedName>
</protein>